<comment type="caution">
    <text evidence="7">The sequence shown here is derived from an EMBL/GenBank/DDBJ whole genome shotgun (WGS) entry which is preliminary data.</text>
</comment>
<dbReference type="RefSeq" id="WP_111745777.1">
    <property type="nucleotide sequence ID" value="NZ_DALZDE010000002.1"/>
</dbReference>
<feature type="transmembrane region" description="Helical" evidence="6">
    <location>
        <begin position="103"/>
        <end position="124"/>
    </location>
</feature>
<evidence type="ECO:0000256" key="4">
    <source>
        <dbReference type="ARBA" id="ARBA00022989"/>
    </source>
</evidence>
<feature type="transmembrane region" description="Helical" evidence="6">
    <location>
        <begin position="131"/>
        <end position="153"/>
    </location>
</feature>
<evidence type="ECO:0000256" key="3">
    <source>
        <dbReference type="ARBA" id="ARBA00022692"/>
    </source>
</evidence>
<feature type="transmembrane region" description="Helical" evidence="6">
    <location>
        <begin position="308"/>
        <end position="327"/>
    </location>
</feature>
<comment type="subcellular location">
    <subcellularLocation>
        <location evidence="1">Cell membrane</location>
        <topology evidence="1">Multi-pass membrane protein</topology>
    </subcellularLocation>
</comment>
<evidence type="ECO:0000256" key="1">
    <source>
        <dbReference type="ARBA" id="ARBA00004651"/>
    </source>
</evidence>
<dbReference type="EMBL" id="PZJG01000004">
    <property type="protein sequence ID" value="RAK49222.1"/>
    <property type="molecule type" value="Genomic_DNA"/>
</dbReference>
<dbReference type="AlphaFoldDB" id="A0A328A3Y7"/>
<feature type="transmembrane region" description="Helical" evidence="6">
    <location>
        <begin position="240"/>
        <end position="257"/>
    </location>
</feature>
<keyword evidence="3 6" id="KW-0812">Transmembrane</keyword>
<evidence type="ECO:0000313" key="7">
    <source>
        <dbReference type="EMBL" id="RAK49222.1"/>
    </source>
</evidence>
<feature type="transmembrane region" description="Helical" evidence="6">
    <location>
        <begin position="339"/>
        <end position="359"/>
    </location>
</feature>
<feature type="transmembrane region" description="Helical" evidence="6">
    <location>
        <begin position="269"/>
        <end position="296"/>
    </location>
</feature>
<name>A0A328A3Y7_9STAP</name>
<proteinExistence type="predicted"/>
<sequence>MKNKKDYFLSILSSALPIVFLQLILIPIYSHNNTQIQLGNFVIILAIVNISSVILGNSLNNIRLTNKDTSISESQFNTFLLILLCIQLLLNFLFAYFKEFDMYNVLIISCWSGVLLLKSYYLVFFRLKLDFYHYLISSIIYSIFIILSSFIVYKFNFNIYIILLLADLLSLLYILYKNKDYYGIKNISLLPIYKIKDFISLTISNLLSNILNYSDRLFIDIILGSLFTPYFFIATTLGKLSNLIIAPINNVILSYSVRKEDKSEKNNEIKSVLNIIVIVTILNICMYFISIIFIDIFYNQYLDKVKDYIFMGNYSLMLLSGSTIPQVKLVANNRFRENLIVNLFIVLLLIILGIPLTYLEGINGFIWSLFIVSIFKFAIILFYLNKKIHY</sequence>
<feature type="transmembrane region" description="Helical" evidence="6">
    <location>
        <begin position="36"/>
        <end position="55"/>
    </location>
</feature>
<dbReference type="GO" id="GO:0005886">
    <property type="term" value="C:plasma membrane"/>
    <property type="evidence" value="ECO:0007669"/>
    <property type="project" value="UniProtKB-SubCell"/>
</dbReference>
<protein>
    <recommendedName>
        <fullName evidence="9">Polysaccharide biosynthesis protein C-terminal domain-containing protein</fullName>
    </recommendedName>
</protein>
<dbReference type="PANTHER" id="PTHR30250">
    <property type="entry name" value="PST FAMILY PREDICTED COLANIC ACID TRANSPORTER"/>
    <property type="match status" value="1"/>
</dbReference>
<keyword evidence="4 6" id="KW-1133">Transmembrane helix</keyword>
<evidence type="ECO:0000256" key="5">
    <source>
        <dbReference type="ARBA" id="ARBA00023136"/>
    </source>
</evidence>
<organism evidence="7 8">
    <name type="scientific">Macrococcoides bohemicum</name>
    <dbReference type="NCBI Taxonomy" id="1903056"/>
    <lineage>
        <taxon>Bacteria</taxon>
        <taxon>Bacillati</taxon>
        <taxon>Bacillota</taxon>
        <taxon>Bacilli</taxon>
        <taxon>Bacillales</taxon>
        <taxon>Staphylococcaceae</taxon>
        <taxon>Macrococcoides</taxon>
    </lineage>
</organism>
<feature type="transmembrane region" description="Helical" evidence="6">
    <location>
        <begin position="7"/>
        <end position="30"/>
    </location>
</feature>
<keyword evidence="5 6" id="KW-0472">Membrane</keyword>
<gene>
    <name evidence="7" type="ORF">BHX94_07675</name>
</gene>
<accession>A0A328A3Y7</accession>
<evidence type="ECO:0000256" key="2">
    <source>
        <dbReference type="ARBA" id="ARBA00022475"/>
    </source>
</evidence>
<feature type="transmembrane region" description="Helical" evidence="6">
    <location>
        <begin position="365"/>
        <end position="384"/>
    </location>
</feature>
<feature type="transmembrane region" description="Helical" evidence="6">
    <location>
        <begin position="76"/>
        <end position="97"/>
    </location>
</feature>
<feature type="transmembrane region" description="Helical" evidence="6">
    <location>
        <begin position="159"/>
        <end position="176"/>
    </location>
</feature>
<evidence type="ECO:0000256" key="6">
    <source>
        <dbReference type="SAM" id="Phobius"/>
    </source>
</evidence>
<reference evidence="7 8" key="1">
    <citation type="journal article" date="2018" name="Front. Microbiol.">
        <title>Description and Comparative Genomics of Macrococcus caseolyticus subsp. hominis subsp. nov., Macrococcus goetzii sp. nov., Macrococcus epidermidis sp. nov., and Macrococcus bohemicus sp. nov., Novel Macrococci From Human Clinical Material With Virulence Potential and Suspected Uptake of Foreign DNA by Natural Transformation.</title>
        <authorList>
            <person name="Maslanova I."/>
            <person name="Wertheimer Z."/>
            <person name="Sedlacek I."/>
            <person name="Svec P."/>
            <person name="Indrakova A."/>
            <person name="Kovarovic V."/>
            <person name="Schumann P."/>
            <person name="Sproer C."/>
            <person name="Kralova S."/>
            <person name="Sedo O."/>
            <person name="Kristofova L."/>
            <person name="Vrbovska V."/>
            <person name="Fuzik T."/>
            <person name="Petras P."/>
            <person name="Zdrahal Z."/>
            <person name="Ruzickova V."/>
            <person name="Doskar J."/>
            <person name="Pantucek R."/>
        </authorList>
    </citation>
    <scope>NUCLEOTIDE SEQUENCE [LARGE SCALE GENOMIC DNA]</scope>
    <source>
        <strain evidence="7 8">03/115</strain>
    </source>
</reference>
<dbReference type="PANTHER" id="PTHR30250:SF11">
    <property type="entry name" value="O-ANTIGEN TRANSPORTER-RELATED"/>
    <property type="match status" value="1"/>
</dbReference>
<evidence type="ECO:0000313" key="8">
    <source>
        <dbReference type="Proteomes" id="UP000249579"/>
    </source>
</evidence>
<keyword evidence="2" id="KW-1003">Cell membrane</keyword>
<evidence type="ECO:0008006" key="9">
    <source>
        <dbReference type="Google" id="ProtNLM"/>
    </source>
</evidence>
<dbReference type="Proteomes" id="UP000249579">
    <property type="component" value="Unassembled WGS sequence"/>
</dbReference>
<dbReference type="InterPro" id="IPR050833">
    <property type="entry name" value="Poly_Biosynth_Transport"/>
</dbReference>
<dbReference type="OrthoDB" id="2678093at2"/>